<evidence type="ECO:0008006" key="3">
    <source>
        <dbReference type="Google" id="ProtNLM"/>
    </source>
</evidence>
<name>A0ABW2YT06_9SPHI</name>
<comment type="caution">
    <text evidence="1">The sequence shown here is derived from an EMBL/GenBank/DDBJ whole genome shotgun (WGS) entry which is preliminary data.</text>
</comment>
<evidence type="ECO:0000313" key="2">
    <source>
        <dbReference type="Proteomes" id="UP001596958"/>
    </source>
</evidence>
<gene>
    <name evidence="1" type="ORF">ACFQZS_03370</name>
</gene>
<organism evidence="1 2">
    <name type="scientific">Mucilaginibacter calamicampi</name>
    <dbReference type="NCBI Taxonomy" id="1302352"/>
    <lineage>
        <taxon>Bacteria</taxon>
        <taxon>Pseudomonadati</taxon>
        <taxon>Bacteroidota</taxon>
        <taxon>Sphingobacteriia</taxon>
        <taxon>Sphingobacteriales</taxon>
        <taxon>Sphingobacteriaceae</taxon>
        <taxon>Mucilaginibacter</taxon>
    </lineage>
</organism>
<sequence length="721" mass="79614">MRKLWITDAKQIKVCLMTILILGIFAQVNAQSLLNKSISINTQHTKLSVVLKEIGEKGGFYFAYNGRLLPQDSLVTVVSNDRPISVILNQLFKERYDFEERKNYVIITEALKHLALINTDLTAEGNTYSVSGFVVDDHTGERLMNTSVYEKQQLVSALTDEHGYFKLKLRMSAPEPITVTASKRLYHDTTLHFLETVLVNSRADKSAYEKVADQTNRVERTGLGRLFISTRQMIQSMNIPDFFANRSYQISLTPGLSTHGMFSPQVVNKFSLNLVGGYTAGVNGLEVGGLFNINKRDARYLQMAGIFNLAGGNATGLQLAGAHNRAMDTVRGAQLALFTNNAGTQLSGLQLSALHNQTRRLKGLQIGLVNVADTSQGASIGLLNFIGNGFYKVTYSASDMSNTNVSLKTGTHSFYSELLTSANISADQKFYSFGLGIGHDFMFSDKVYLSAEANYQFANTGLWDDRWTQGKLLLNFQFSKNISIVGGPTVNHYNHSGTWHLDGYKNITNLPEFGAGPLPLYISNNGHQTRNWVGWQVGIAFNSVFKPTKKVTDNSQSWYLGLAATGGIGWDEPYAMVTGAELSVQRDLGENLTGTISSGYTHFSIQKKYGVETSDRINDAALPVNLVPIKAGIRLKTGKNFYIAGEIGSAIGNEAYIGRNNFSGLPDRTVKLPYRSLMYAVSAGFSFKIGLETGIKFEDYGLQSQYKEFALRLGYRIKLGK</sequence>
<proteinExistence type="predicted"/>
<dbReference type="RefSeq" id="WP_377097290.1">
    <property type="nucleotide sequence ID" value="NZ_JBHTHU010000001.1"/>
</dbReference>
<dbReference type="SUPFAM" id="SSF49464">
    <property type="entry name" value="Carboxypeptidase regulatory domain-like"/>
    <property type="match status" value="1"/>
</dbReference>
<evidence type="ECO:0000313" key="1">
    <source>
        <dbReference type="EMBL" id="MFD0749166.1"/>
    </source>
</evidence>
<dbReference type="InterPro" id="IPR008969">
    <property type="entry name" value="CarboxyPept-like_regulatory"/>
</dbReference>
<reference evidence="2" key="1">
    <citation type="journal article" date="2019" name="Int. J. Syst. Evol. Microbiol.">
        <title>The Global Catalogue of Microorganisms (GCM) 10K type strain sequencing project: providing services to taxonomists for standard genome sequencing and annotation.</title>
        <authorList>
            <consortium name="The Broad Institute Genomics Platform"/>
            <consortium name="The Broad Institute Genome Sequencing Center for Infectious Disease"/>
            <person name="Wu L."/>
            <person name="Ma J."/>
        </authorList>
    </citation>
    <scope>NUCLEOTIDE SEQUENCE [LARGE SCALE GENOMIC DNA]</scope>
    <source>
        <strain evidence="2">CCUG 63418</strain>
    </source>
</reference>
<protein>
    <recommendedName>
        <fullName evidence="3">CarboxypepD_reg-like domain-containing protein</fullName>
    </recommendedName>
</protein>
<keyword evidence="2" id="KW-1185">Reference proteome</keyword>
<dbReference type="Proteomes" id="UP001596958">
    <property type="component" value="Unassembled WGS sequence"/>
</dbReference>
<dbReference type="EMBL" id="JBHTHU010000001">
    <property type="protein sequence ID" value="MFD0749166.1"/>
    <property type="molecule type" value="Genomic_DNA"/>
</dbReference>
<accession>A0ABW2YT06</accession>